<keyword evidence="6" id="KW-0472">Membrane</keyword>
<protein>
    <submittedName>
        <fullName evidence="10">TolC family protein</fullName>
    </submittedName>
</protein>
<keyword evidence="4" id="KW-1134">Transmembrane beta strand</keyword>
<evidence type="ECO:0000313" key="11">
    <source>
        <dbReference type="Proteomes" id="UP000384372"/>
    </source>
</evidence>
<dbReference type="EMBL" id="VZAD01000063">
    <property type="protein sequence ID" value="MQP11944.1"/>
    <property type="molecule type" value="Genomic_DNA"/>
</dbReference>
<evidence type="ECO:0000256" key="7">
    <source>
        <dbReference type="ARBA" id="ARBA00023237"/>
    </source>
</evidence>
<dbReference type="AlphaFoldDB" id="A0A6A7WBT3"/>
<keyword evidence="8" id="KW-0175">Coiled coil</keyword>
<dbReference type="PANTHER" id="PTHR30026">
    <property type="entry name" value="OUTER MEMBRANE PROTEIN TOLC"/>
    <property type="match status" value="1"/>
</dbReference>
<dbReference type="RefSeq" id="WP_158463619.1">
    <property type="nucleotide sequence ID" value="NZ_VZAD01000063.1"/>
</dbReference>
<evidence type="ECO:0000256" key="1">
    <source>
        <dbReference type="ARBA" id="ARBA00004442"/>
    </source>
</evidence>
<dbReference type="Gene3D" id="1.20.1600.10">
    <property type="entry name" value="Outer membrane efflux proteins (OEP)"/>
    <property type="match status" value="1"/>
</dbReference>
<comment type="caution">
    <text evidence="10">The sequence shown here is derived from an EMBL/GenBank/DDBJ whole genome shotgun (WGS) entry which is preliminary data.</text>
</comment>
<reference evidence="10 11" key="1">
    <citation type="submission" date="2019-09" db="EMBL/GenBank/DDBJ databases">
        <title>Distinct polysaccharide growth profiles of human intestinal Prevotella copri isolates.</title>
        <authorList>
            <person name="Fehlner-Peach H."/>
            <person name="Magnabosco C."/>
            <person name="Raghavan V."/>
            <person name="Scher J.U."/>
            <person name="Tett A."/>
            <person name="Cox L.M."/>
            <person name="Gottsegen C."/>
            <person name="Watters A."/>
            <person name="Wiltshire- Gordon J.D."/>
            <person name="Segata N."/>
            <person name="Bonneau R."/>
            <person name="Littman D.R."/>
        </authorList>
    </citation>
    <scope>NUCLEOTIDE SEQUENCE [LARGE SCALE GENOMIC DNA]</scope>
    <source>
        <strain evidence="11">iAQ1173</strain>
    </source>
</reference>
<keyword evidence="7" id="KW-0998">Cell outer membrane</keyword>
<keyword evidence="9" id="KW-0732">Signal</keyword>
<evidence type="ECO:0000313" key="10">
    <source>
        <dbReference type="EMBL" id="MQP11944.1"/>
    </source>
</evidence>
<comment type="subcellular location">
    <subcellularLocation>
        <location evidence="1">Cell outer membrane</location>
    </subcellularLocation>
</comment>
<dbReference type="GO" id="GO:1990281">
    <property type="term" value="C:efflux pump complex"/>
    <property type="evidence" value="ECO:0007669"/>
    <property type="project" value="TreeGrafter"/>
</dbReference>
<dbReference type="InterPro" id="IPR051906">
    <property type="entry name" value="TolC-like"/>
</dbReference>
<feature type="chain" id="PRO_5025487150" evidence="9">
    <location>
        <begin position="21"/>
        <end position="479"/>
    </location>
</feature>
<dbReference type="GO" id="GO:0009279">
    <property type="term" value="C:cell outer membrane"/>
    <property type="evidence" value="ECO:0007669"/>
    <property type="project" value="UniProtKB-SubCell"/>
</dbReference>
<dbReference type="InterPro" id="IPR003423">
    <property type="entry name" value="OMP_efflux"/>
</dbReference>
<proteinExistence type="inferred from homology"/>
<name>A0A6A7WBT3_9BACT</name>
<dbReference type="PANTHER" id="PTHR30026:SF20">
    <property type="entry name" value="OUTER MEMBRANE PROTEIN TOLC"/>
    <property type="match status" value="1"/>
</dbReference>
<feature type="signal peptide" evidence="9">
    <location>
        <begin position="1"/>
        <end position="20"/>
    </location>
</feature>
<dbReference type="Pfam" id="PF02321">
    <property type="entry name" value="OEP"/>
    <property type="match status" value="2"/>
</dbReference>
<keyword evidence="5" id="KW-0812">Transmembrane</keyword>
<dbReference type="GO" id="GO:0015562">
    <property type="term" value="F:efflux transmembrane transporter activity"/>
    <property type="evidence" value="ECO:0007669"/>
    <property type="project" value="InterPro"/>
</dbReference>
<accession>A0A6A7WBT3</accession>
<dbReference type="Proteomes" id="UP000384372">
    <property type="component" value="Unassembled WGS sequence"/>
</dbReference>
<evidence type="ECO:0000256" key="4">
    <source>
        <dbReference type="ARBA" id="ARBA00022452"/>
    </source>
</evidence>
<evidence type="ECO:0000256" key="2">
    <source>
        <dbReference type="ARBA" id="ARBA00007613"/>
    </source>
</evidence>
<dbReference type="GO" id="GO:0015288">
    <property type="term" value="F:porin activity"/>
    <property type="evidence" value="ECO:0007669"/>
    <property type="project" value="TreeGrafter"/>
</dbReference>
<feature type="coiled-coil region" evidence="8">
    <location>
        <begin position="192"/>
        <end position="219"/>
    </location>
</feature>
<sequence length="479" mass="53104">MKKKVLMLGLLSLVLVNTNAVGKSWSLDSLRARAISNNKSLLMAGQKKVAAHYTHKSATTNYLPKVSATGAYMYTSRELSLLSDEQKHTLSNIGTGLSAAVPNLAPMSSTINSVGQGVVDALHTDTRNAGVVAVTLTQPIYMGGKIRAYNKITQYAEEAAGTLYDKELQDIIVEVDDAYWNLVALYSKKKLAEGYKALVDKLERDVEKLVKEGMATKADLLSVKVKVNEAGVTLIQVNNGIELSRMNLCRICGLDMNEAVEVEDAIDEKSQSTAIMGQVEMVNSKTDNLVEQAEGNRKELQALGLQNKIYDEKIKLARAEYLPKVALMGGYLASNPSVFNSFERKMKGMWNVGVTLNVPILTWGDRSYKVKTAKAEALMHRFETEEVKEKIELQVNQCRQKLQESLERYQTTLRSVDEAEENLRYANLGMKEGVITLSNVMEAQTAWLKAKSEWVNAQVDVRLANLYLRKAIGSIDTHI</sequence>
<comment type="similarity">
    <text evidence="2">Belongs to the outer membrane factor (OMF) (TC 1.B.17) family.</text>
</comment>
<evidence type="ECO:0000256" key="8">
    <source>
        <dbReference type="SAM" id="Coils"/>
    </source>
</evidence>
<keyword evidence="3" id="KW-0813">Transport</keyword>
<evidence type="ECO:0000256" key="6">
    <source>
        <dbReference type="ARBA" id="ARBA00023136"/>
    </source>
</evidence>
<gene>
    <name evidence="10" type="ORF">F7D20_08260</name>
</gene>
<keyword evidence="11" id="KW-1185">Reference proteome</keyword>
<dbReference type="OrthoDB" id="9807719at2"/>
<evidence type="ECO:0000256" key="9">
    <source>
        <dbReference type="SAM" id="SignalP"/>
    </source>
</evidence>
<evidence type="ECO:0000256" key="5">
    <source>
        <dbReference type="ARBA" id="ARBA00022692"/>
    </source>
</evidence>
<evidence type="ECO:0000256" key="3">
    <source>
        <dbReference type="ARBA" id="ARBA00022448"/>
    </source>
</evidence>
<organism evidence="10 11">
    <name type="scientific">Segatella copri</name>
    <dbReference type="NCBI Taxonomy" id="165179"/>
    <lineage>
        <taxon>Bacteria</taxon>
        <taxon>Pseudomonadati</taxon>
        <taxon>Bacteroidota</taxon>
        <taxon>Bacteroidia</taxon>
        <taxon>Bacteroidales</taxon>
        <taxon>Prevotellaceae</taxon>
        <taxon>Segatella</taxon>
    </lineage>
</organism>
<dbReference type="SUPFAM" id="SSF56954">
    <property type="entry name" value="Outer membrane efflux proteins (OEP)"/>
    <property type="match status" value="1"/>
</dbReference>
<feature type="coiled-coil region" evidence="8">
    <location>
        <begin position="388"/>
        <end position="422"/>
    </location>
</feature>